<dbReference type="InterPro" id="IPR013551">
    <property type="entry name" value="YicC-like_C"/>
</dbReference>
<feature type="domain" description="Endoribonuclease YicC-like C-terminal" evidence="7">
    <location>
        <begin position="181"/>
        <end position="291"/>
    </location>
</feature>
<gene>
    <name evidence="8" type="ORF">NZD86_14525</name>
</gene>
<reference evidence="8" key="1">
    <citation type="submission" date="2022-08" db="EMBL/GenBank/DDBJ databases">
        <title>Alicyclobacillus dauci DSM2870, complete genome.</title>
        <authorList>
            <person name="Wang Q."/>
            <person name="Cai R."/>
            <person name="Wang Z."/>
        </authorList>
    </citation>
    <scope>NUCLEOTIDE SEQUENCE</scope>
    <source>
        <strain evidence="8">DSM 28700</strain>
    </source>
</reference>
<sequence length="291" mass="33356">MAIRSMTGYGRDVQVVADGHVSVEVRTVNHRFSEFHIRLPREWMFLEDAVRKVLARDIQRGRVDVFVSVEGEPSNVDVHVNWALFDKLVEAERELVGRFAEEIHVDTVRDWLKFPDVVQVRPVELAVKDVTCAVNECVSNATLLVIEMRSQEGSRLAQSFTEKLDRLAAHVSIVRDMDRDAITLRTEQLRSRAVQMQLDIEPERLAQEVVLLVDRSAVDEEVVRLASHIDSFREALHRAGPVGRRLDFIVQEMHREVNTIGSKSNDARIAHEVVEMKVLVEQLREQVQNVE</sequence>
<dbReference type="PANTHER" id="PTHR30636">
    <property type="entry name" value="UPF0701 PROTEIN YICC"/>
    <property type="match status" value="1"/>
</dbReference>
<keyword evidence="9" id="KW-1185">Reference proteome</keyword>
<comment type="cofactor">
    <cofactor evidence="1">
        <name>a divalent metal cation</name>
        <dbReference type="ChEBI" id="CHEBI:60240"/>
    </cofactor>
</comment>
<feature type="domain" description="Endoribonuclease YicC-like N-terminal" evidence="6">
    <location>
        <begin position="3"/>
        <end position="157"/>
    </location>
</feature>
<evidence type="ECO:0000256" key="1">
    <source>
        <dbReference type="ARBA" id="ARBA00001968"/>
    </source>
</evidence>
<evidence type="ECO:0000259" key="6">
    <source>
        <dbReference type="Pfam" id="PF03755"/>
    </source>
</evidence>
<dbReference type="PANTHER" id="PTHR30636:SF3">
    <property type="entry name" value="UPF0701 PROTEIN YICC"/>
    <property type="match status" value="1"/>
</dbReference>
<accession>A0ABY6YYW5</accession>
<keyword evidence="4" id="KW-0378">Hydrolase</keyword>
<name>A0ABY6YYW5_9BACL</name>
<evidence type="ECO:0000313" key="8">
    <source>
        <dbReference type="EMBL" id="WAH35503.1"/>
    </source>
</evidence>
<dbReference type="Pfam" id="PF08340">
    <property type="entry name" value="YicC-like_C"/>
    <property type="match status" value="1"/>
</dbReference>
<dbReference type="RefSeq" id="WP_268042786.1">
    <property type="nucleotide sequence ID" value="NZ_CP104064.1"/>
</dbReference>
<evidence type="ECO:0000256" key="2">
    <source>
        <dbReference type="ARBA" id="ARBA00022722"/>
    </source>
</evidence>
<dbReference type="EMBL" id="CP104064">
    <property type="protein sequence ID" value="WAH35503.1"/>
    <property type="molecule type" value="Genomic_DNA"/>
</dbReference>
<organism evidence="8 9">
    <name type="scientific">Alicyclobacillus dauci</name>
    <dbReference type="NCBI Taxonomy" id="1475485"/>
    <lineage>
        <taxon>Bacteria</taxon>
        <taxon>Bacillati</taxon>
        <taxon>Bacillota</taxon>
        <taxon>Bacilli</taxon>
        <taxon>Bacillales</taxon>
        <taxon>Alicyclobacillaceae</taxon>
        <taxon>Alicyclobacillus</taxon>
    </lineage>
</organism>
<keyword evidence="3" id="KW-0255">Endonuclease</keyword>
<evidence type="ECO:0000256" key="3">
    <source>
        <dbReference type="ARBA" id="ARBA00022759"/>
    </source>
</evidence>
<dbReference type="InterPro" id="IPR013527">
    <property type="entry name" value="YicC-like_N"/>
</dbReference>
<dbReference type="NCBIfam" id="TIGR00255">
    <property type="entry name" value="YicC/YloC family endoribonuclease"/>
    <property type="match status" value="1"/>
</dbReference>
<proteinExistence type="inferred from homology"/>
<evidence type="ECO:0000259" key="7">
    <source>
        <dbReference type="Pfam" id="PF08340"/>
    </source>
</evidence>
<keyword evidence="2" id="KW-0540">Nuclease</keyword>
<comment type="similarity">
    <text evidence="5">Belongs to the YicC/YloC family.</text>
</comment>
<evidence type="ECO:0000256" key="5">
    <source>
        <dbReference type="ARBA" id="ARBA00035648"/>
    </source>
</evidence>
<protein>
    <submittedName>
        <fullName evidence="8">YicC family protein</fullName>
    </submittedName>
</protein>
<dbReference type="InterPro" id="IPR005229">
    <property type="entry name" value="YicC/YloC-like"/>
</dbReference>
<dbReference type="Pfam" id="PF03755">
    <property type="entry name" value="YicC-like_N"/>
    <property type="match status" value="1"/>
</dbReference>
<dbReference type="Proteomes" id="UP001164803">
    <property type="component" value="Chromosome"/>
</dbReference>
<evidence type="ECO:0000313" key="9">
    <source>
        <dbReference type="Proteomes" id="UP001164803"/>
    </source>
</evidence>
<evidence type="ECO:0000256" key="4">
    <source>
        <dbReference type="ARBA" id="ARBA00022801"/>
    </source>
</evidence>